<feature type="transmembrane region" description="Helical" evidence="8">
    <location>
        <begin position="71"/>
        <end position="90"/>
    </location>
</feature>
<dbReference type="Pfam" id="PF07690">
    <property type="entry name" value="MFS_1"/>
    <property type="match status" value="1"/>
</dbReference>
<dbReference type="InterPro" id="IPR035965">
    <property type="entry name" value="PAS-like_dom_sf"/>
</dbReference>
<evidence type="ECO:0000256" key="3">
    <source>
        <dbReference type="ARBA" id="ARBA00022448"/>
    </source>
</evidence>
<dbReference type="InterPro" id="IPR044772">
    <property type="entry name" value="NO3_transporter"/>
</dbReference>
<dbReference type="CDD" id="cd00130">
    <property type="entry name" value="PAS"/>
    <property type="match status" value="1"/>
</dbReference>
<dbReference type="InterPro" id="IPR020846">
    <property type="entry name" value="MFS_dom"/>
</dbReference>
<name>A0A0M0GDZ0_SPOGL</name>
<dbReference type="AlphaFoldDB" id="A0A0M0GDZ0"/>
<dbReference type="PANTHER" id="PTHR23515">
    <property type="entry name" value="HIGH-AFFINITY NITRATE TRANSPORTER 2.3"/>
    <property type="match status" value="1"/>
</dbReference>
<dbReference type="InterPro" id="IPR001610">
    <property type="entry name" value="PAC"/>
</dbReference>
<comment type="similarity">
    <text evidence="2">Belongs to the major facilitator superfamily. Nitrate/nitrite porter (TC 2.A.1.8) family.</text>
</comment>
<evidence type="ECO:0000256" key="5">
    <source>
        <dbReference type="ARBA" id="ARBA00022989"/>
    </source>
</evidence>
<dbReference type="CDD" id="cd17341">
    <property type="entry name" value="MFS_NRT2_like"/>
    <property type="match status" value="1"/>
</dbReference>
<dbReference type="InterPro" id="IPR000700">
    <property type="entry name" value="PAS-assoc_C"/>
</dbReference>
<dbReference type="PATRIC" id="fig|1459.3.peg.2798"/>
<evidence type="ECO:0000256" key="6">
    <source>
        <dbReference type="ARBA" id="ARBA00023063"/>
    </source>
</evidence>
<dbReference type="InterPro" id="IPR000014">
    <property type="entry name" value="PAS"/>
</dbReference>
<evidence type="ECO:0000256" key="1">
    <source>
        <dbReference type="ARBA" id="ARBA00004651"/>
    </source>
</evidence>
<dbReference type="SUPFAM" id="SSF55785">
    <property type="entry name" value="PYP-like sensor domain (PAS domain)"/>
    <property type="match status" value="1"/>
</dbReference>
<evidence type="ECO:0000259" key="9">
    <source>
        <dbReference type="PROSITE" id="PS50112"/>
    </source>
</evidence>
<keyword evidence="6" id="KW-0534">Nitrate assimilation</keyword>
<sequence length="502" mass="55281">MIRKIQLPLQTLNLVAGFMVWVLISSLMPFIKEDINIPADKLALVTAVPVILGSLLRIPLGYYANQFGARIIFILSFILLLFPVYYISIADSITDLLIGGLFLGLGGAVFSVGVTSLPKYYPKERHGFVNGIYGAGNLGTAITAFAAPVVATKFGWSLTVQIYLVLLGIFIAVNFFFGDKKEVKVQTPLLEQIKGVYKNEKLWLLSLFYFITFGSFVAFTIYLPNFLVAHFELDKVDAGLRTAGFIVLATAMRPIGGWLADRFHSLILLMFVFGVYTISAVILSLSPSITWYTFGCLSIALSAGIGNGVIFKLVPMYFQKQAGIVNGIVSAMGGLGGFFPPLILTLLFNITGHYAIGFMALSEVALASLILVVWMYFQGKMEIASQVIDHTIEGILVTDKSGKIISVNPAFTEITGYKEEEVTGKNPNILKSGKQTKGFYQDLWTSIEKNGFWQGEIWNCRKDGEEYLQWLTISAIKNDAGDVVQYAGMFSDISSHRVKKAK</sequence>
<feature type="transmembrane region" description="Helical" evidence="8">
    <location>
        <begin position="354"/>
        <end position="377"/>
    </location>
</feature>
<evidence type="ECO:0000259" key="10">
    <source>
        <dbReference type="PROSITE" id="PS50113"/>
    </source>
</evidence>
<feature type="transmembrane region" description="Helical" evidence="8">
    <location>
        <begin position="96"/>
        <end position="115"/>
    </location>
</feature>
<comment type="caution">
    <text evidence="12">The sequence shown here is derived from an EMBL/GenBank/DDBJ whole genome shotgun (WGS) entry which is preliminary data.</text>
</comment>
<keyword evidence="5 8" id="KW-1133">Transmembrane helix</keyword>
<proteinExistence type="inferred from homology"/>
<feature type="transmembrane region" description="Helical" evidence="8">
    <location>
        <begin position="127"/>
        <end position="150"/>
    </location>
</feature>
<dbReference type="SMART" id="SM00086">
    <property type="entry name" value="PAC"/>
    <property type="match status" value="1"/>
</dbReference>
<dbReference type="NCBIfam" id="TIGR00229">
    <property type="entry name" value="sensory_box"/>
    <property type="match status" value="1"/>
</dbReference>
<comment type="subcellular location">
    <subcellularLocation>
        <location evidence="1">Cell membrane</location>
        <topology evidence="1">Multi-pass membrane protein</topology>
    </subcellularLocation>
</comment>
<gene>
    <name evidence="12" type="ORF">AF332_12965</name>
</gene>
<feature type="transmembrane region" description="Helical" evidence="8">
    <location>
        <begin position="12"/>
        <end position="31"/>
    </location>
</feature>
<dbReference type="STRING" id="1459.AF332_12965"/>
<dbReference type="GO" id="GO:0015112">
    <property type="term" value="F:nitrate transmembrane transporter activity"/>
    <property type="evidence" value="ECO:0007669"/>
    <property type="project" value="InterPro"/>
</dbReference>
<feature type="domain" description="Major facilitator superfamily (MFS) profile" evidence="11">
    <location>
        <begin position="5"/>
        <end position="380"/>
    </location>
</feature>
<dbReference type="GO" id="GO:0042128">
    <property type="term" value="P:nitrate assimilation"/>
    <property type="evidence" value="ECO:0007669"/>
    <property type="project" value="UniProtKB-KW"/>
</dbReference>
<dbReference type="EMBL" id="LGUF01000007">
    <property type="protein sequence ID" value="KON87651.1"/>
    <property type="molecule type" value="Genomic_DNA"/>
</dbReference>
<feature type="transmembrane region" description="Helical" evidence="8">
    <location>
        <begin position="43"/>
        <end position="64"/>
    </location>
</feature>
<dbReference type="OrthoDB" id="9773404at2"/>
<dbReference type="SUPFAM" id="SSF103473">
    <property type="entry name" value="MFS general substrate transporter"/>
    <property type="match status" value="1"/>
</dbReference>
<evidence type="ECO:0000313" key="13">
    <source>
        <dbReference type="Proteomes" id="UP000037109"/>
    </source>
</evidence>
<evidence type="ECO:0000313" key="12">
    <source>
        <dbReference type="EMBL" id="KON87651.1"/>
    </source>
</evidence>
<keyword evidence="3" id="KW-0813">Transport</keyword>
<feature type="domain" description="PAC" evidence="10">
    <location>
        <begin position="453"/>
        <end position="502"/>
    </location>
</feature>
<dbReference type="RefSeq" id="WP_053435006.1">
    <property type="nucleotide sequence ID" value="NZ_LGUF01000007.1"/>
</dbReference>
<dbReference type="Pfam" id="PF13426">
    <property type="entry name" value="PAS_9"/>
    <property type="match status" value="1"/>
</dbReference>
<accession>A0A0M0GDZ0</accession>
<feature type="transmembrane region" description="Helical" evidence="8">
    <location>
        <begin position="243"/>
        <end position="260"/>
    </location>
</feature>
<evidence type="ECO:0000259" key="11">
    <source>
        <dbReference type="PROSITE" id="PS50850"/>
    </source>
</evidence>
<evidence type="ECO:0000256" key="2">
    <source>
        <dbReference type="ARBA" id="ARBA00008432"/>
    </source>
</evidence>
<dbReference type="Gene3D" id="1.20.1250.20">
    <property type="entry name" value="MFS general substrate transporter like domains"/>
    <property type="match status" value="2"/>
</dbReference>
<dbReference type="SMART" id="SM00091">
    <property type="entry name" value="PAS"/>
    <property type="match status" value="1"/>
</dbReference>
<keyword evidence="13" id="KW-1185">Reference proteome</keyword>
<protein>
    <submittedName>
        <fullName evidence="12">Nitrate/nitrite transporter</fullName>
    </submittedName>
</protein>
<dbReference type="Proteomes" id="UP000037109">
    <property type="component" value="Unassembled WGS sequence"/>
</dbReference>
<dbReference type="PROSITE" id="PS50113">
    <property type="entry name" value="PAC"/>
    <property type="match status" value="1"/>
</dbReference>
<dbReference type="InterPro" id="IPR036259">
    <property type="entry name" value="MFS_trans_sf"/>
</dbReference>
<dbReference type="Gene3D" id="3.30.450.20">
    <property type="entry name" value="PAS domain"/>
    <property type="match status" value="1"/>
</dbReference>
<dbReference type="PROSITE" id="PS50850">
    <property type="entry name" value="MFS"/>
    <property type="match status" value="1"/>
</dbReference>
<keyword evidence="4 8" id="KW-0812">Transmembrane</keyword>
<evidence type="ECO:0000256" key="4">
    <source>
        <dbReference type="ARBA" id="ARBA00022692"/>
    </source>
</evidence>
<reference evidence="13" key="1">
    <citation type="submission" date="2015-07" db="EMBL/GenBank/DDBJ databases">
        <title>Fjat-10036 dsm4.</title>
        <authorList>
            <person name="Liu B."/>
            <person name="Wang J."/>
            <person name="Zhu Y."/>
            <person name="Liu G."/>
            <person name="Chen Q."/>
            <person name="Chen Z."/>
            <person name="Lan J."/>
            <person name="Che J."/>
            <person name="Ge C."/>
            <person name="Shi H."/>
            <person name="Pan Z."/>
            <person name="Liu X."/>
        </authorList>
    </citation>
    <scope>NUCLEOTIDE SEQUENCE [LARGE SCALE GENOMIC DNA]</scope>
    <source>
        <strain evidence="13">DSM 4</strain>
    </source>
</reference>
<dbReference type="PROSITE" id="PS50112">
    <property type="entry name" value="PAS"/>
    <property type="match status" value="1"/>
</dbReference>
<evidence type="ECO:0000256" key="7">
    <source>
        <dbReference type="ARBA" id="ARBA00023136"/>
    </source>
</evidence>
<feature type="transmembrane region" description="Helical" evidence="8">
    <location>
        <begin position="291"/>
        <end position="311"/>
    </location>
</feature>
<feature type="transmembrane region" description="Helical" evidence="8">
    <location>
        <begin position="323"/>
        <end position="348"/>
    </location>
</feature>
<feature type="transmembrane region" description="Helical" evidence="8">
    <location>
        <begin position="267"/>
        <end position="285"/>
    </location>
</feature>
<feature type="transmembrane region" description="Helical" evidence="8">
    <location>
        <begin position="156"/>
        <end position="177"/>
    </location>
</feature>
<dbReference type="GO" id="GO:0005886">
    <property type="term" value="C:plasma membrane"/>
    <property type="evidence" value="ECO:0007669"/>
    <property type="project" value="UniProtKB-SubCell"/>
</dbReference>
<feature type="transmembrane region" description="Helical" evidence="8">
    <location>
        <begin position="202"/>
        <end position="223"/>
    </location>
</feature>
<keyword evidence="7 8" id="KW-0472">Membrane</keyword>
<dbReference type="InterPro" id="IPR011701">
    <property type="entry name" value="MFS"/>
</dbReference>
<organism evidence="12 13">
    <name type="scientific">Sporosarcina globispora</name>
    <name type="common">Bacillus globisporus</name>
    <dbReference type="NCBI Taxonomy" id="1459"/>
    <lineage>
        <taxon>Bacteria</taxon>
        <taxon>Bacillati</taxon>
        <taxon>Bacillota</taxon>
        <taxon>Bacilli</taxon>
        <taxon>Bacillales</taxon>
        <taxon>Caryophanaceae</taxon>
        <taxon>Sporosarcina</taxon>
    </lineage>
</organism>
<feature type="domain" description="PAS" evidence="9">
    <location>
        <begin position="380"/>
        <end position="426"/>
    </location>
</feature>
<evidence type="ECO:0000256" key="8">
    <source>
        <dbReference type="SAM" id="Phobius"/>
    </source>
</evidence>